<name>A0A9X1Z1C0_9PSED</name>
<dbReference type="EMBL" id="JALQCW010000108">
    <property type="protein sequence ID" value="MCK9802128.1"/>
    <property type="molecule type" value="Genomic_DNA"/>
</dbReference>
<gene>
    <name evidence="1" type="ORF">M1B34_31830</name>
</gene>
<organism evidence="1 2">
    <name type="scientific">Pseudomonas morbosilactucae</name>
    <dbReference type="NCBI Taxonomy" id="2938197"/>
    <lineage>
        <taxon>Bacteria</taxon>
        <taxon>Pseudomonadati</taxon>
        <taxon>Pseudomonadota</taxon>
        <taxon>Gammaproteobacteria</taxon>
        <taxon>Pseudomonadales</taxon>
        <taxon>Pseudomonadaceae</taxon>
        <taxon>Pseudomonas</taxon>
    </lineage>
</organism>
<evidence type="ECO:0000313" key="1">
    <source>
        <dbReference type="EMBL" id="MCK9802128.1"/>
    </source>
</evidence>
<evidence type="ECO:0000313" key="2">
    <source>
        <dbReference type="Proteomes" id="UP001155059"/>
    </source>
</evidence>
<dbReference type="Proteomes" id="UP001155059">
    <property type="component" value="Unassembled WGS sequence"/>
</dbReference>
<protein>
    <submittedName>
        <fullName evidence="1">Uncharacterized protein</fullName>
    </submittedName>
</protein>
<dbReference type="RefSeq" id="WP_268267229.1">
    <property type="nucleotide sequence ID" value="NZ_JALQCW010000108.1"/>
</dbReference>
<comment type="caution">
    <text evidence="1">The sequence shown here is derived from an EMBL/GenBank/DDBJ whole genome shotgun (WGS) entry which is preliminary data.</text>
</comment>
<dbReference type="AlphaFoldDB" id="A0A9X1Z1C0"/>
<accession>A0A9X1Z1C0</accession>
<proteinExistence type="predicted"/>
<reference evidence="1 2" key="2">
    <citation type="journal article" date="2023" name="Plant Pathol.">
        <title>Dismantling and reorganizing Pseudomonas marginalis sensu#lato.</title>
        <authorList>
            <person name="Sawada H."/>
            <person name="Fujikawa T."/>
            <person name="Satou M."/>
        </authorList>
    </citation>
    <scope>NUCLEOTIDE SEQUENCE [LARGE SCALE GENOMIC DNA]</scope>
    <source>
        <strain evidence="1 2">MAFF 302030</strain>
    </source>
</reference>
<reference evidence="1 2" key="1">
    <citation type="journal article" date="2022" name="Int. J. Syst. Evol. Microbiol.">
        <title>Pseudomonas aegrilactucae sp. nov. and Pseudomonas morbosilactucae sp. nov., pathogens causing bacterial rot of lettuce in Japan.</title>
        <authorList>
            <person name="Sawada H."/>
            <person name="Fujikawa T."/>
            <person name="Satou M."/>
        </authorList>
    </citation>
    <scope>NUCLEOTIDE SEQUENCE [LARGE SCALE GENOMIC DNA]</scope>
    <source>
        <strain evidence="1 2">MAFF 302030</strain>
    </source>
</reference>
<sequence>MSEQKHTPAPWTVREVTHKNVPGQRAFAIDFNEDQEQVVDWVYEEADAKLIAQAPGLLADLIVAAGTLRHYEALHRAKGTAESTEKAEVNAGLAARFEQTIAKATQ</sequence>